<evidence type="ECO:0000256" key="2">
    <source>
        <dbReference type="ARBA" id="ARBA00022840"/>
    </source>
</evidence>
<dbReference type="CDD" id="cd00009">
    <property type="entry name" value="AAA"/>
    <property type="match status" value="1"/>
</dbReference>
<dbReference type="Gene3D" id="1.10.10.60">
    <property type="entry name" value="Homeodomain-like"/>
    <property type="match status" value="1"/>
</dbReference>
<evidence type="ECO:0000313" key="9">
    <source>
        <dbReference type="EMBL" id="QUO43480.1"/>
    </source>
</evidence>
<dbReference type="InterPro" id="IPR002078">
    <property type="entry name" value="Sigma_54_int"/>
</dbReference>
<dbReference type="PRINTS" id="PR01590">
    <property type="entry name" value="HTHFIS"/>
</dbReference>
<dbReference type="EMBL" id="CP066308">
    <property type="protein sequence ID" value="QQE76402.1"/>
    <property type="molecule type" value="Genomic_DNA"/>
</dbReference>
<dbReference type="Proteomes" id="UP000677234">
    <property type="component" value="Chromosome"/>
</dbReference>
<keyword evidence="5" id="KW-0804">Transcription</keyword>
<gene>
    <name evidence="8" type="ORF">JD108_11330</name>
    <name evidence="9" type="ORF">KDJ56_11275</name>
</gene>
<dbReference type="PROSITE" id="PS50112">
    <property type="entry name" value="PAS"/>
    <property type="match status" value="1"/>
</dbReference>
<dbReference type="SUPFAM" id="SSF46689">
    <property type="entry name" value="Homeodomain-like"/>
    <property type="match status" value="1"/>
</dbReference>
<dbReference type="PANTHER" id="PTHR32071:SF57">
    <property type="entry name" value="C4-DICARBOXYLATE TRANSPORT TRANSCRIPTIONAL REGULATORY PROTEIN DCTD"/>
    <property type="match status" value="1"/>
</dbReference>
<dbReference type="SUPFAM" id="SSF55785">
    <property type="entry name" value="PYP-like sensor domain (PAS domain)"/>
    <property type="match status" value="1"/>
</dbReference>
<dbReference type="Pfam" id="PF02954">
    <property type="entry name" value="HTH_8"/>
    <property type="match status" value="1"/>
</dbReference>
<evidence type="ECO:0000313" key="10">
    <source>
        <dbReference type="Proteomes" id="UP000595847"/>
    </source>
</evidence>
<protein>
    <submittedName>
        <fullName evidence="8">Sigma 54-interacting transcriptional regulator</fullName>
    </submittedName>
</protein>
<dbReference type="InterPro" id="IPR035965">
    <property type="entry name" value="PAS-like_dom_sf"/>
</dbReference>
<dbReference type="InterPro" id="IPR002197">
    <property type="entry name" value="HTH_Fis"/>
</dbReference>
<evidence type="ECO:0000256" key="4">
    <source>
        <dbReference type="ARBA" id="ARBA00023125"/>
    </source>
</evidence>
<reference evidence="9" key="2">
    <citation type="submission" date="2021-04" db="EMBL/GenBank/DDBJ databases">
        <title>Brevibacillus composti FJAT-54423, complete genome.</title>
        <authorList>
            <person name="Tang R."/>
        </authorList>
    </citation>
    <scope>NUCLEOTIDE SEQUENCE</scope>
    <source>
        <strain evidence="9">FJAT-54424</strain>
    </source>
</reference>
<feature type="domain" description="PAS" evidence="7">
    <location>
        <begin position="3"/>
        <end position="43"/>
    </location>
</feature>
<dbReference type="EMBL" id="CP073708">
    <property type="protein sequence ID" value="QUO43480.1"/>
    <property type="molecule type" value="Genomic_DNA"/>
</dbReference>
<dbReference type="PROSITE" id="PS00688">
    <property type="entry name" value="SIGMA54_INTERACT_3"/>
    <property type="match status" value="1"/>
</dbReference>
<dbReference type="Gene3D" id="1.10.8.60">
    <property type="match status" value="1"/>
</dbReference>
<dbReference type="InterPro" id="IPR025662">
    <property type="entry name" value="Sigma_54_int_dom_ATP-bd_1"/>
</dbReference>
<dbReference type="Proteomes" id="UP000595847">
    <property type="component" value="Chromosome"/>
</dbReference>
<dbReference type="RefSeq" id="WP_198829902.1">
    <property type="nucleotide sequence ID" value="NZ_CP066308.1"/>
</dbReference>
<dbReference type="GO" id="GO:0005524">
    <property type="term" value="F:ATP binding"/>
    <property type="evidence" value="ECO:0007669"/>
    <property type="project" value="UniProtKB-KW"/>
</dbReference>
<dbReference type="InterPro" id="IPR009057">
    <property type="entry name" value="Homeodomain-like_sf"/>
</dbReference>
<dbReference type="Gene3D" id="3.30.450.20">
    <property type="entry name" value="PAS domain"/>
    <property type="match status" value="1"/>
</dbReference>
<dbReference type="PROSITE" id="PS00676">
    <property type="entry name" value="SIGMA54_INTERACT_2"/>
    <property type="match status" value="1"/>
</dbReference>
<evidence type="ECO:0000313" key="11">
    <source>
        <dbReference type="Proteomes" id="UP000677234"/>
    </source>
</evidence>
<evidence type="ECO:0000259" key="6">
    <source>
        <dbReference type="PROSITE" id="PS50045"/>
    </source>
</evidence>
<dbReference type="SUPFAM" id="SSF52540">
    <property type="entry name" value="P-loop containing nucleoside triphosphate hydrolases"/>
    <property type="match status" value="1"/>
</dbReference>
<evidence type="ECO:0000313" key="8">
    <source>
        <dbReference type="EMBL" id="QQE76402.1"/>
    </source>
</evidence>
<dbReference type="InterPro" id="IPR025943">
    <property type="entry name" value="Sigma_54_int_dom_ATP-bd_2"/>
</dbReference>
<organism evidence="8 10">
    <name type="scientific">Brevibacillus composti</name>
    <dbReference type="NCBI Taxonomy" id="2796470"/>
    <lineage>
        <taxon>Bacteria</taxon>
        <taxon>Bacillati</taxon>
        <taxon>Bacillota</taxon>
        <taxon>Bacilli</taxon>
        <taxon>Bacillales</taxon>
        <taxon>Paenibacillaceae</taxon>
        <taxon>Brevibacillus</taxon>
    </lineage>
</organism>
<name>A0A7T5EPL2_9BACL</name>
<dbReference type="PANTHER" id="PTHR32071">
    <property type="entry name" value="TRANSCRIPTIONAL REGULATORY PROTEIN"/>
    <property type="match status" value="1"/>
</dbReference>
<keyword evidence="4" id="KW-0238">DNA-binding</keyword>
<evidence type="ECO:0000256" key="3">
    <source>
        <dbReference type="ARBA" id="ARBA00023015"/>
    </source>
</evidence>
<dbReference type="GO" id="GO:0006355">
    <property type="term" value="P:regulation of DNA-templated transcription"/>
    <property type="evidence" value="ECO:0007669"/>
    <property type="project" value="InterPro"/>
</dbReference>
<dbReference type="SMART" id="SM00382">
    <property type="entry name" value="AAA"/>
    <property type="match status" value="1"/>
</dbReference>
<dbReference type="InterPro" id="IPR025944">
    <property type="entry name" value="Sigma_54_int_dom_CS"/>
</dbReference>
<dbReference type="InterPro" id="IPR058031">
    <property type="entry name" value="AAA_lid_NorR"/>
</dbReference>
<dbReference type="Gene3D" id="3.40.50.300">
    <property type="entry name" value="P-loop containing nucleotide triphosphate hydrolases"/>
    <property type="match status" value="1"/>
</dbReference>
<dbReference type="InterPro" id="IPR000014">
    <property type="entry name" value="PAS"/>
</dbReference>
<proteinExistence type="predicted"/>
<keyword evidence="1" id="KW-0547">Nucleotide-binding</keyword>
<dbReference type="KEGG" id="bcop:JD108_11330"/>
<dbReference type="Pfam" id="PF25601">
    <property type="entry name" value="AAA_lid_14"/>
    <property type="match status" value="1"/>
</dbReference>
<evidence type="ECO:0000259" key="7">
    <source>
        <dbReference type="PROSITE" id="PS50112"/>
    </source>
</evidence>
<dbReference type="PROSITE" id="PS00675">
    <property type="entry name" value="SIGMA54_INTERACT_1"/>
    <property type="match status" value="1"/>
</dbReference>
<sequence>MRDYTLIQAILDASHDGIIAVDRDSTVIWVNKNALEILGLPPHVVGEKITRYIPQSDLLRILATGKREIGDIATVLNRQIIINRLPIVIDGQTVGAVSTFKEFTDIQKMELRIRKQSMESGLEAKYRLEDIVGHSDVIREAKELAETFGRTEATVLILGETGTGKELFAQGMHLCSQRAAGPFVAVNCAALPGNLLESELFGYEDGAFTGARKGGKPGLFELAHGGTLFLDEIGEMSLPIQALLLRVLQEKKVRRIGGERVIPVDVRIIAATNRDVEERIRMSQFRSDLYYRLNVLTLELPPLRQRLEDIPALTWAIIREIAERGDKTIESVSESLFKLFTQHDWPGNVRELRNVVERMVLLSKTARLERRDAAFFEKKLQKRRQTDGAAAVAGTIPAAEDEAEMILRVLQQTRGNRQEAAKLLGVDRTTLWRKLKKYGHGST</sequence>
<dbReference type="Pfam" id="PF00158">
    <property type="entry name" value="Sigma54_activat"/>
    <property type="match status" value="1"/>
</dbReference>
<dbReference type="InterPro" id="IPR003593">
    <property type="entry name" value="AAA+_ATPase"/>
</dbReference>
<dbReference type="AlphaFoldDB" id="A0A7T5EPL2"/>
<dbReference type="InterPro" id="IPR027417">
    <property type="entry name" value="P-loop_NTPase"/>
</dbReference>
<keyword evidence="3" id="KW-0805">Transcription regulation</keyword>
<reference evidence="8 10" key="1">
    <citation type="submission" date="2020-12" db="EMBL/GenBank/DDBJ databases">
        <title>strain FJAT-54423T represents a novel species of the genus Brevibacillus.</title>
        <authorList>
            <person name="Tang R."/>
        </authorList>
    </citation>
    <scope>NUCLEOTIDE SEQUENCE [LARGE SCALE GENOMIC DNA]</scope>
    <source>
        <strain evidence="8 10">FJAT-54423</strain>
    </source>
</reference>
<keyword evidence="11" id="KW-1185">Reference proteome</keyword>
<dbReference type="PROSITE" id="PS50045">
    <property type="entry name" value="SIGMA54_INTERACT_4"/>
    <property type="match status" value="1"/>
</dbReference>
<dbReference type="Pfam" id="PF13188">
    <property type="entry name" value="PAS_8"/>
    <property type="match status" value="1"/>
</dbReference>
<dbReference type="FunFam" id="3.40.50.300:FF:000006">
    <property type="entry name" value="DNA-binding transcriptional regulator NtrC"/>
    <property type="match status" value="1"/>
</dbReference>
<keyword evidence="2" id="KW-0067">ATP-binding</keyword>
<dbReference type="GO" id="GO:0043565">
    <property type="term" value="F:sequence-specific DNA binding"/>
    <property type="evidence" value="ECO:0007669"/>
    <property type="project" value="InterPro"/>
</dbReference>
<dbReference type="SMART" id="SM00091">
    <property type="entry name" value="PAS"/>
    <property type="match status" value="1"/>
</dbReference>
<dbReference type="CDD" id="cd00130">
    <property type="entry name" value="PAS"/>
    <property type="match status" value="1"/>
</dbReference>
<accession>A0A7T5EPL2</accession>
<feature type="domain" description="Sigma-54 factor interaction" evidence="6">
    <location>
        <begin position="131"/>
        <end position="361"/>
    </location>
</feature>
<evidence type="ECO:0000256" key="1">
    <source>
        <dbReference type="ARBA" id="ARBA00022741"/>
    </source>
</evidence>
<evidence type="ECO:0000256" key="5">
    <source>
        <dbReference type="ARBA" id="ARBA00023163"/>
    </source>
</evidence>